<comment type="caution">
    <text evidence="2">The sequence shown here is derived from an EMBL/GenBank/DDBJ whole genome shotgun (WGS) entry which is preliminary data.</text>
</comment>
<protein>
    <submittedName>
        <fullName evidence="2">Uncharacterized protein</fullName>
    </submittedName>
</protein>
<sequence length="447" mass="49845">MFLPSFSPCNPHVYHPFLPSFLTNRTCIIPSFTLSLLSAHASSLPSLLPYYPHMHHPFPHSLLAIRTCNVPPRPNPGINRDLLRIGSCYIPATTQNTIEEQPQNSTRPRSRPKKTDQRPLTREDERQHHNPDEVTRKSPRAVHANTRLRPTRVISGYPSLERRICLLKPPPSCDFAANEAENIPLGSHSWFIFHSNIAAVRGCKVSYGDNATAKGRPDLVQLPQCKQSHRRPPSDRADEPDRKPEGAPASFFLAFTLALSFHPFLPPPFLSAYLCSSPFLLFFLRFLLPPSFSPPHNATFLPQPFPSSLLPSLPFLRPSDLPISVLHPFYFSSSLLTQPLFLLNPSLPLFFHPFRPSSLLICLSLFLTLSTFFPPFFSHGHSSALPPHPSLPPPTATLLSSPHPSLLPPLFHLTPSFPPSFSPPSSPSTLPFFFSSSLGSSTLPFLE</sequence>
<keyword evidence="3" id="KW-1185">Reference proteome</keyword>
<accession>A0A423T679</accession>
<reference evidence="2 3" key="1">
    <citation type="submission" date="2018-04" db="EMBL/GenBank/DDBJ databases">
        <authorList>
            <person name="Zhang X."/>
            <person name="Yuan J."/>
            <person name="Li F."/>
            <person name="Xiang J."/>
        </authorList>
    </citation>
    <scope>NUCLEOTIDE SEQUENCE [LARGE SCALE GENOMIC DNA]</scope>
    <source>
        <tissue evidence="2">Muscle</tissue>
    </source>
</reference>
<feature type="compositionally biased region" description="Basic and acidic residues" evidence="1">
    <location>
        <begin position="232"/>
        <end position="244"/>
    </location>
</feature>
<evidence type="ECO:0000313" key="3">
    <source>
        <dbReference type="Proteomes" id="UP000283509"/>
    </source>
</evidence>
<gene>
    <name evidence="2" type="ORF">C7M84_009746</name>
</gene>
<evidence type="ECO:0000256" key="1">
    <source>
        <dbReference type="SAM" id="MobiDB-lite"/>
    </source>
</evidence>
<reference evidence="2 3" key="2">
    <citation type="submission" date="2019-01" db="EMBL/GenBank/DDBJ databases">
        <title>The decoding of complex shrimp genome reveals the adaptation for benthos swimmer, frequently molting mechanism and breeding impact on genome.</title>
        <authorList>
            <person name="Sun Y."/>
            <person name="Gao Y."/>
            <person name="Yu Y."/>
        </authorList>
    </citation>
    <scope>NUCLEOTIDE SEQUENCE [LARGE SCALE GENOMIC DNA]</scope>
    <source>
        <tissue evidence="2">Muscle</tissue>
    </source>
</reference>
<dbReference type="EMBL" id="QCYY01002232">
    <property type="protein sequence ID" value="ROT71905.1"/>
    <property type="molecule type" value="Genomic_DNA"/>
</dbReference>
<feature type="region of interest" description="Disordered" evidence="1">
    <location>
        <begin position="214"/>
        <end position="244"/>
    </location>
</feature>
<organism evidence="2 3">
    <name type="scientific">Penaeus vannamei</name>
    <name type="common">Whiteleg shrimp</name>
    <name type="synonym">Litopenaeus vannamei</name>
    <dbReference type="NCBI Taxonomy" id="6689"/>
    <lineage>
        <taxon>Eukaryota</taxon>
        <taxon>Metazoa</taxon>
        <taxon>Ecdysozoa</taxon>
        <taxon>Arthropoda</taxon>
        <taxon>Crustacea</taxon>
        <taxon>Multicrustacea</taxon>
        <taxon>Malacostraca</taxon>
        <taxon>Eumalacostraca</taxon>
        <taxon>Eucarida</taxon>
        <taxon>Decapoda</taxon>
        <taxon>Dendrobranchiata</taxon>
        <taxon>Penaeoidea</taxon>
        <taxon>Penaeidae</taxon>
        <taxon>Penaeus</taxon>
    </lineage>
</organism>
<dbReference type="AlphaFoldDB" id="A0A423T679"/>
<name>A0A423T679_PENVA</name>
<proteinExistence type="predicted"/>
<feature type="region of interest" description="Disordered" evidence="1">
    <location>
        <begin position="94"/>
        <end position="149"/>
    </location>
</feature>
<feature type="compositionally biased region" description="Polar residues" evidence="1">
    <location>
        <begin position="94"/>
        <end position="107"/>
    </location>
</feature>
<dbReference type="Proteomes" id="UP000283509">
    <property type="component" value="Unassembled WGS sequence"/>
</dbReference>
<feature type="compositionally biased region" description="Basic and acidic residues" evidence="1">
    <location>
        <begin position="113"/>
        <end position="136"/>
    </location>
</feature>
<evidence type="ECO:0000313" key="2">
    <source>
        <dbReference type="EMBL" id="ROT71905.1"/>
    </source>
</evidence>